<dbReference type="PROSITE" id="PS50405">
    <property type="entry name" value="GST_CTER"/>
    <property type="match status" value="1"/>
</dbReference>
<reference evidence="8" key="1">
    <citation type="submission" date="2022-05" db="EMBL/GenBank/DDBJ databases">
        <authorList>
            <person name="Okamura Y."/>
        </authorList>
    </citation>
    <scope>NUCLEOTIDE SEQUENCE</scope>
</reference>
<accession>A0A9P0X9S4</accession>
<dbReference type="SFLD" id="SFLDS00019">
    <property type="entry name" value="Glutathione_Transferase_(cytos"/>
    <property type="match status" value="1"/>
</dbReference>
<comment type="similarity">
    <text evidence="4">Belongs to the GST superfamily. Sigma family.</text>
</comment>
<dbReference type="InterPro" id="IPR004045">
    <property type="entry name" value="Glutathione_S-Trfase_N"/>
</dbReference>
<dbReference type="InterPro" id="IPR040079">
    <property type="entry name" value="Glutathione_S-Trfase"/>
</dbReference>
<comment type="catalytic activity">
    <reaction evidence="5">
        <text>RX + glutathione = an S-substituted glutathione + a halide anion + H(+)</text>
        <dbReference type="Rhea" id="RHEA:16437"/>
        <dbReference type="ChEBI" id="CHEBI:15378"/>
        <dbReference type="ChEBI" id="CHEBI:16042"/>
        <dbReference type="ChEBI" id="CHEBI:17792"/>
        <dbReference type="ChEBI" id="CHEBI:57925"/>
        <dbReference type="ChEBI" id="CHEBI:90779"/>
        <dbReference type="EC" id="2.5.1.18"/>
    </reaction>
</comment>
<dbReference type="AlphaFoldDB" id="A0A9P0X9S4"/>
<dbReference type="GO" id="GO:0004602">
    <property type="term" value="F:glutathione peroxidase activity"/>
    <property type="evidence" value="ECO:0007669"/>
    <property type="project" value="UniProtKB-ARBA"/>
</dbReference>
<feature type="domain" description="GST N-terminal" evidence="6">
    <location>
        <begin position="35"/>
        <end position="112"/>
    </location>
</feature>
<evidence type="ECO:0000256" key="3">
    <source>
        <dbReference type="ARBA" id="ARBA00022679"/>
    </source>
</evidence>
<dbReference type="SFLD" id="SFLDG00363">
    <property type="entry name" value="AMPS_(cytGST):_Alpha-__Mu-__Pi"/>
    <property type="match status" value="1"/>
</dbReference>
<evidence type="ECO:0000313" key="9">
    <source>
        <dbReference type="Proteomes" id="UP001152562"/>
    </source>
</evidence>
<dbReference type="InterPro" id="IPR010987">
    <property type="entry name" value="Glutathione-S-Trfase_C-like"/>
</dbReference>
<feature type="domain" description="GST C-terminal" evidence="7">
    <location>
        <begin position="114"/>
        <end position="237"/>
    </location>
</feature>
<comment type="caution">
    <text evidence="8">The sequence shown here is derived from an EMBL/GenBank/DDBJ whole genome shotgun (WGS) entry which is preliminary data.</text>
</comment>
<dbReference type="Gene3D" id="1.20.1050.10">
    <property type="match status" value="1"/>
</dbReference>
<evidence type="ECO:0000256" key="1">
    <source>
        <dbReference type="ARBA" id="ARBA00011738"/>
    </source>
</evidence>
<dbReference type="InterPro" id="IPR036249">
    <property type="entry name" value="Thioredoxin-like_sf"/>
</dbReference>
<dbReference type="Pfam" id="PF02798">
    <property type="entry name" value="GST_N"/>
    <property type="match status" value="1"/>
</dbReference>
<dbReference type="SUPFAM" id="SSF52833">
    <property type="entry name" value="Thioredoxin-like"/>
    <property type="match status" value="1"/>
</dbReference>
<dbReference type="GO" id="GO:0006749">
    <property type="term" value="P:glutathione metabolic process"/>
    <property type="evidence" value="ECO:0007669"/>
    <property type="project" value="TreeGrafter"/>
</dbReference>
<sequence length="237" mass="27215">MLRRREWGRYEVESTLCTFCKIILELFGTKFIIMSNVKFYYFPVKALGESVRLLLSYGGQDFEDKRVAMEDWPVFKPSTPFGQMPVLEIDGKTYAQSFAISRYLGRKYGLSGADAEEDLEIDQNVDFVNDIRAKAATVQYEADAELKAKKHAEFSKDVYPALLEKLDEIIKKNNGHIAAGKLTWADFVFAGMFDYLKMMLQVPDLEKKYPSFQQVVDAVYSQPKLQTYIKNAPKADF</sequence>
<dbReference type="CDD" id="cd03039">
    <property type="entry name" value="GST_N_Sigma_like"/>
    <property type="match status" value="1"/>
</dbReference>
<dbReference type="Gene3D" id="3.40.30.10">
    <property type="entry name" value="Glutaredoxin"/>
    <property type="match status" value="1"/>
</dbReference>
<dbReference type="GO" id="GO:0004364">
    <property type="term" value="F:glutathione transferase activity"/>
    <property type="evidence" value="ECO:0007669"/>
    <property type="project" value="UniProtKB-EC"/>
</dbReference>
<dbReference type="EMBL" id="CALOZG010000010">
    <property type="protein sequence ID" value="CAH4029893.1"/>
    <property type="molecule type" value="Genomic_DNA"/>
</dbReference>
<dbReference type="FunFam" id="1.20.1050.10:FF:000030">
    <property type="entry name" value="Glutathione S-transferase S1"/>
    <property type="match status" value="1"/>
</dbReference>
<dbReference type="EC" id="2.5.1.18" evidence="2"/>
<keyword evidence="9" id="KW-1185">Reference proteome</keyword>
<dbReference type="FunFam" id="3.40.30.10:FF:000035">
    <property type="entry name" value="hematopoietic prostaglandin D synthase"/>
    <property type="match status" value="1"/>
</dbReference>
<proteinExistence type="inferred from homology"/>
<name>A0A9P0X9S4_PIEBR</name>
<dbReference type="InterPro" id="IPR036282">
    <property type="entry name" value="Glutathione-S-Trfase_C_sf"/>
</dbReference>
<gene>
    <name evidence="8" type="ORF">PIBRA_LOCUS6590</name>
</gene>
<evidence type="ECO:0000313" key="8">
    <source>
        <dbReference type="EMBL" id="CAH4029893.1"/>
    </source>
</evidence>
<dbReference type="PROSITE" id="PS50404">
    <property type="entry name" value="GST_NTER"/>
    <property type="match status" value="1"/>
</dbReference>
<organism evidence="8 9">
    <name type="scientific">Pieris brassicae</name>
    <name type="common">White butterfly</name>
    <name type="synonym">Large white butterfly</name>
    <dbReference type="NCBI Taxonomy" id="7116"/>
    <lineage>
        <taxon>Eukaryota</taxon>
        <taxon>Metazoa</taxon>
        <taxon>Ecdysozoa</taxon>
        <taxon>Arthropoda</taxon>
        <taxon>Hexapoda</taxon>
        <taxon>Insecta</taxon>
        <taxon>Pterygota</taxon>
        <taxon>Neoptera</taxon>
        <taxon>Endopterygota</taxon>
        <taxon>Lepidoptera</taxon>
        <taxon>Glossata</taxon>
        <taxon>Ditrysia</taxon>
        <taxon>Papilionoidea</taxon>
        <taxon>Pieridae</taxon>
        <taxon>Pierinae</taxon>
        <taxon>Pieris</taxon>
    </lineage>
</organism>
<dbReference type="SFLD" id="SFLDG01205">
    <property type="entry name" value="AMPS.1"/>
    <property type="match status" value="1"/>
</dbReference>
<evidence type="ECO:0000259" key="6">
    <source>
        <dbReference type="PROSITE" id="PS50404"/>
    </source>
</evidence>
<evidence type="ECO:0000256" key="4">
    <source>
        <dbReference type="ARBA" id="ARBA00038317"/>
    </source>
</evidence>
<keyword evidence="3" id="KW-0808">Transferase</keyword>
<dbReference type="CDD" id="cd03192">
    <property type="entry name" value="GST_C_Sigma_like"/>
    <property type="match status" value="1"/>
</dbReference>
<comment type="subunit">
    <text evidence="1">Homodimer.</text>
</comment>
<evidence type="ECO:0000259" key="7">
    <source>
        <dbReference type="PROSITE" id="PS50405"/>
    </source>
</evidence>
<evidence type="ECO:0000256" key="2">
    <source>
        <dbReference type="ARBA" id="ARBA00012452"/>
    </source>
</evidence>
<dbReference type="Pfam" id="PF14497">
    <property type="entry name" value="GST_C_3"/>
    <property type="match status" value="1"/>
</dbReference>
<dbReference type="InterPro" id="IPR050213">
    <property type="entry name" value="GST_superfamily"/>
</dbReference>
<dbReference type="PANTHER" id="PTHR11571:SF224">
    <property type="entry name" value="HEMATOPOIETIC PROSTAGLANDIN D SYNTHASE"/>
    <property type="match status" value="1"/>
</dbReference>
<dbReference type="Proteomes" id="UP001152562">
    <property type="component" value="Unassembled WGS sequence"/>
</dbReference>
<dbReference type="SUPFAM" id="SSF47616">
    <property type="entry name" value="GST C-terminal domain-like"/>
    <property type="match status" value="1"/>
</dbReference>
<protein>
    <recommendedName>
        <fullName evidence="2">glutathione transferase</fullName>
        <ecNumber evidence="2">2.5.1.18</ecNumber>
    </recommendedName>
</protein>
<evidence type="ECO:0000256" key="5">
    <source>
        <dbReference type="ARBA" id="ARBA00047960"/>
    </source>
</evidence>
<dbReference type="InterPro" id="IPR004046">
    <property type="entry name" value="GST_C"/>
</dbReference>
<dbReference type="PANTHER" id="PTHR11571">
    <property type="entry name" value="GLUTATHIONE S-TRANSFERASE"/>
    <property type="match status" value="1"/>
</dbReference>